<dbReference type="Proteomes" id="UP001153331">
    <property type="component" value="Unassembled WGS sequence"/>
</dbReference>
<accession>A0ACC2IHI4</accession>
<evidence type="ECO:0000313" key="1">
    <source>
        <dbReference type="EMBL" id="KAJ8114592.1"/>
    </source>
</evidence>
<protein>
    <submittedName>
        <fullName evidence="1">Uncharacterized protein</fullName>
    </submittedName>
</protein>
<name>A0ACC2IHI4_9PLEO</name>
<dbReference type="EMBL" id="JAPHNI010000185">
    <property type="protein sequence ID" value="KAJ8114592.1"/>
    <property type="molecule type" value="Genomic_DNA"/>
</dbReference>
<reference evidence="1" key="1">
    <citation type="submission" date="2022-11" db="EMBL/GenBank/DDBJ databases">
        <title>Genome Sequence of Boeremia exigua.</title>
        <authorList>
            <person name="Buettner E."/>
        </authorList>
    </citation>
    <scope>NUCLEOTIDE SEQUENCE</scope>
    <source>
        <strain evidence="1">CU02</strain>
    </source>
</reference>
<sequence length="124" mass="13942">MGNNSSPILFFLFGATVGAGTVLLLQYRPSQAHQAPAQPIRHQTNPIDMSISVHVDNYSPTMIRFMRRDPQDHQSDAGVEPERDVPRARPYERARRGSSALRRAEASLRRENGENGRVVSPYGW</sequence>
<organism evidence="1 2">
    <name type="scientific">Boeremia exigua</name>
    <dbReference type="NCBI Taxonomy" id="749465"/>
    <lineage>
        <taxon>Eukaryota</taxon>
        <taxon>Fungi</taxon>
        <taxon>Dikarya</taxon>
        <taxon>Ascomycota</taxon>
        <taxon>Pezizomycotina</taxon>
        <taxon>Dothideomycetes</taxon>
        <taxon>Pleosporomycetidae</taxon>
        <taxon>Pleosporales</taxon>
        <taxon>Pleosporineae</taxon>
        <taxon>Didymellaceae</taxon>
        <taxon>Boeremia</taxon>
    </lineage>
</organism>
<keyword evidence="2" id="KW-1185">Reference proteome</keyword>
<proteinExistence type="predicted"/>
<comment type="caution">
    <text evidence="1">The sequence shown here is derived from an EMBL/GenBank/DDBJ whole genome shotgun (WGS) entry which is preliminary data.</text>
</comment>
<evidence type="ECO:0000313" key="2">
    <source>
        <dbReference type="Proteomes" id="UP001153331"/>
    </source>
</evidence>
<gene>
    <name evidence="1" type="ORF">OPT61_g3567</name>
</gene>